<evidence type="ECO:0000256" key="12">
    <source>
        <dbReference type="ARBA" id="ARBA00023027"/>
    </source>
</evidence>
<feature type="compositionally biased region" description="Basic residues" evidence="20">
    <location>
        <begin position="52"/>
        <end position="68"/>
    </location>
</feature>
<dbReference type="AlphaFoldDB" id="A0AAV6UDC2"/>
<name>A0AAV6UDC2_9ARAC</name>
<dbReference type="InterPro" id="IPR013785">
    <property type="entry name" value="Aldolase_TIM"/>
</dbReference>
<keyword evidence="12" id="KW-0520">NAD</keyword>
<dbReference type="InterPro" id="IPR035587">
    <property type="entry name" value="DUS-like_FMN-bd"/>
</dbReference>
<dbReference type="GO" id="GO:0003723">
    <property type="term" value="F:RNA binding"/>
    <property type="evidence" value="ECO:0007669"/>
    <property type="project" value="TreeGrafter"/>
</dbReference>
<evidence type="ECO:0000256" key="15">
    <source>
        <dbReference type="ARBA" id="ARBA00048342"/>
    </source>
</evidence>
<evidence type="ECO:0000313" key="22">
    <source>
        <dbReference type="EMBL" id="KAG8181848.1"/>
    </source>
</evidence>
<feature type="compositionally biased region" description="Polar residues" evidence="20">
    <location>
        <begin position="202"/>
        <end position="211"/>
    </location>
</feature>
<evidence type="ECO:0000256" key="9">
    <source>
        <dbReference type="ARBA" id="ARBA00022833"/>
    </source>
</evidence>
<gene>
    <name evidence="22" type="ORF">JTE90_003995</name>
</gene>
<dbReference type="GO" id="GO:0006397">
    <property type="term" value="P:mRNA processing"/>
    <property type="evidence" value="ECO:0007669"/>
    <property type="project" value="UniProtKB-KW"/>
</dbReference>
<dbReference type="GO" id="GO:0050660">
    <property type="term" value="F:flavin adenine dinucleotide binding"/>
    <property type="evidence" value="ECO:0007669"/>
    <property type="project" value="UniProtKB-UniRule"/>
</dbReference>
<evidence type="ECO:0000256" key="1">
    <source>
        <dbReference type="ARBA" id="ARBA00001917"/>
    </source>
</evidence>
<dbReference type="EC" id="1.3.1.-" evidence="19"/>
<evidence type="ECO:0000256" key="10">
    <source>
        <dbReference type="ARBA" id="ARBA00022857"/>
    </source>
</evidence>
<protein>
    <recommendedName>
        <fullName evidence="19">tRNA-dihydrouridine(47) synthase [NAD(P)(+)]</fullName>
        <ecNumber evidence="19">1.3.1.-</ecNumber>
    </recommendedName>
    <alternativeName>
        <fullName evidence="19">tRNA-dihydrouridine synthase 3</fullName>
    </alternativeName>
</protein>
<comment type="similarity">
    <text evidence="19">Belongs to the dus family. Dus3 subfamily.</text>
</comment>
<keyword evidence="23" id="KW-1185">Reference proteome</keyword>
<evidence type="ECO:0000313" key="23">
    <source>
        <dbReference type="Proteomes" id="UP000827092"/>
    </source>
</evidence>
<sequence>MEPINSTEPNSGVASIKSEFLLHDHVRELDLDFVSAKDKKRGAPTENSEGPRKKKLKGQNKHRPRNKSVPKAEKLCFKIGTEGSCPFGDTCVYSHDVDAYLSSKPTDLGPTCYLYRTFGKCPYSYSCRYGLDHIQDGKNLVLEEVYEQYKTKNLVSNFLTKDLQFALRKHNYDFKKSDKILDAYSHFLNEKATDDKAKSDSNENNVNGNSKTNEDNLNENDESSKNSLLEENAAPVLPLEKDTAAEKSNATLEKNKSIDDLLFEREIRKIDFENKLYLAPLTTVGNLPFRRICKELGADITCSEMALSLSLLQGQNSEWALIKRHHTEDIYGIQLCGFNQSILTRCCQVLSENASFDFIDINMGCPLDAIYKKGAGCGLMNRLKKLEGIVYGVSSVINVPLTLKMRTGIYANAHLADNVIERIKKLKNSVSLITLHGRSREQRYTRSADWDYIDTCTKVANPIPLFGNGDILSYEDYNLRRKETGVSGVMIARGALIKPWIFKEIKDQAHWDISSSERLDILKNFVNYGLEHWGSDSEGVEKTRRFLLEWLSFLYRYIPVGLLERPPQHINERPPAYFGRNELETLMASPSCSDWVKISEMLLGPVPEQFHFLPKHKANAYK</sequence>
<keyword evidence="10" id="KW-0521">NADP</keyword>
<evidence type="ECO:0000256" key="3">
    <source>
        <dbReference type="ARBA" id="ARBA00022643"/>
    </source>
</evidence>
<dbReference type="InterPro" id="IPR036855">
    <property type="entry name" value="Znf_CCCH_sf"/>
</dbReference>
<keyword evidence="8 18" id="KW-0863">Zinc-finger</keyword>
<dbReference type="Pfam" id="PF01207">
    <property type="entry name" value="Dus"/>
    <property type="match status" value="1"/>
</dbReference>
<dbReference type="PROSITE" id="PS50103">
    <property type="entry name" value="ZF_C3H1"/>
    <property type="match status" value="1"/>
</dbReference>
<feature type="compositionally biased region" description="Basic and acidic residues" evidence="20">
    <location>
        <begin position="33"/>
        <end position="43"/>
    </location>
</feature>
<feature type="region of interest" description="Disordered" evidence="20">
    <location>
        <begin position="33"/>
        <end position="69"/>
    </location>
</feature>
<evidence type="ECO:0000256" key="11">
    <source>
        <dbReference type="ARBA" id="ARBA00023002"/>
    </source>
</evidence>
<evidence type="ECO:0000256" key="18">
    <source>
        <dbReference type="PROSITE-ProRule" id="PRU00723"/>
    </source>
</evidence>
<comment type="catalytic activity">
    <reaction evidence="15">
        <text>a 5,6-dihydrouridine in mRNA + NAD(+) = a uridine in mRNA + NADH + H(+)</text>
        <dbReference type="Rhea" id="RHEA:69851"/>
        <dbReference type="Rhea" id="RHEA-COMP:14658"/>
        <dbReference type="Rhea" id="RHEA-COMP:17789"/>
        <dbReference type="ChEBI" id="CHEBI:15378"/>
        <dbReference type="ChEBI" id="CHEBI:57540"/>
        <dbReference type="ChEBI" id="CHEBI:57945"/>
        <dbReference type="ChEBI" id="CHEBI:65315"/>
        <dbReference type="ChEBI" id="CHEBI:74443"/>
    </reaction>
    <physiologicalReaction direction="right-to-left" evidence="15">
        <dbReference type="Rhea" id="RHEA:69853"/>
    </physiologicalReaction>
</comment>
<evidence type="ECO:0000256" key="6">
    <source>
        <dbReference type="ARBA" id="ARBA00022723"/>
    </source>
</evidence>
<keyword evidence="11 19" id="KW-0560">Oxidoreductase</keyword>
<comment type="catalytic activity">
    <reaction evidence="14">
        <text>5,6-dihydrouridine(47) in tRNA + NAD(+) = uridine(47) in tRNA + NADH + H(+)</text>
        <dbReference type="Rhea" id="RHEA:53364"/>
        <dbReference type="Rhea" id="RHEA-COMP:13539"/>
        <dbReference type="Rhea" id="RHEA-COMP:13540"/>
        <dbReference type="ChEBI" id="CHEBI:15378"/>
        <dbReference type="ChEBI" id="CHEBI:57540"/>
        <dbReference type="ChEBI" id="CHEBI:57945"/>
        <dbReference type="ChEBI" id="CHEBI:65315"/>
        <dbReference type="ChEBI" id="CHEBI:74443"/>
        <dbReference type="EC" id="1.3.1.89"/>
    </reaction>
    <physiologicalReaction direction="right-to-left" evidence="14">
        <dbReference type="Rhea" id="RHEA:53366"/>
    </physiologicalReaction>
</comment>
<accession>A0AAV6UDC2</accession>
<dbReference type="GO" id="GO:0008270">
    <property type="term" value="F:zinc ion binding"/>
    <property type="evidence" value="ECO:0007669"/>
    <property type="project" value="UniProtKB-KW"/>
</dbReference>
<evidence type="ECO:0000256" key="17">
    <source>
        <dbReference type="ARBA" id="ARBA00049513"/>
    </source>
</evidence>
<evidence type="ECO:0000256" key="14">
    <source>
        <dbReference type="ARBA" id="ARBA00048266"/>
    </source>
</evidence>
<keyword evidence="4" id="KW-0507">mRNA processing</keyword>
<reference evidence="22 23" key="1">
    <citation type="journal article" date="2022" name="Nat. Ecol. Evol.">
        <title>A masculinizing supergene underlies an exaggerated male reproductive morph in a spider.</title>
        <authorList>
            <person name="Hendrickx F."/>
            <person name="De Corte Z."/>
            <person name="Sonet G."/>
            <person name="Van Belleghem S.M."/>
            <person name="Kostlbacher S."/>
            <person name="Vangestel C."/>
        </authorList>
    </citation>
    <scope>NUCLEOTIDE SEQUENCE [LARGE SCALE GENOMIC DNA]</scope>
    <source>
        <strain evidence="22">W744_W776</strain>
    </source>
</reference>
<keyword evidence="2 19" id="KW-0285">Flavoprotein</keyword>
<comment type="function">
    <text evidence="13">Catalyzes the synthesis of dihydrouridine, a modified base, in various RNAs, such as tRNAs, mRNAs and some long non-coding RNAs (lncRNAs). Mainly modifies the uridine in position 47 (U47) in the D-loop of most cytoplasmic tRNAs. Also able to mediate the formation of dihydrouridine in some mRNAs, thereby regulating their translation.</text>
</comment>
<comment type="caution">
    <text evidence="22">The sequence shown here is derived from an EMBL/GenBank/DDBJ whole genome shotgun (WGS) entry which is preliminary data.</text>
</comment>
<evidence type="ECO:0000256" key="4">
    <source>
        <dbReference type="ARBA" id="ARBA00022664"/>
    </source>
</evidence>
<dbReference type="Pfam" id="PF25585">
    <property type="entry name" value="zf-CCCH_DUS3L"/>
    <property type="match status" value="1"/>
</dbReference>
<keyword evidence="3 19" id="KW-0288">FMN</keyword>
<evidence type="ECO:0000256" key="20">
    <source>
        <dbReference type="SAM" id="MobiDB-lite"/>
    </source>
</evidence>
<dbReference type="Gene3D" id="3.20.20.70">
    <property type="entry name" value="Aldolase class I"/>
    <property type="match status" value="1"/>
</dbReference>
<dbReference type="SUPFAM" id="SSF90229">
    <property type="entry name" value="CCCH zinc finger"/>
    <property type="match status" value="1"/>
</dbReference>
<dbReference type="PROSITE" id="PS01136">
    <property type="entry name" value="UPF0034"/>
    <property type="match status" value="1"/>
</dbReference>
<keyword evidence="5 19" id="KW-0819">tRNA processing</keyword>
<evidence type="ECO:0000256" key="19">
    <source>
        <dbReference type="RuleBase" id="RU291113"/>
    </source>
</evidence>
<evidence type="ECO:0000256" key="13">
    <source>
        <dbReference type="ARBA" id="ARBA00045365"/>
    </source>
</evidence>
<comment type="cofactor">
    <cofactor evidence="1 19">
        <name>FMN</name>
        <dbReference type="ChEBI" id="CHEBI:58210"/>
    </cofactor>
</comment>
<dbReference type="CDD" id="cd02801">
    <property type="entry name" value="DUS_like_FMN"/>
    <property type="match status" value="1"/>
</dbReference>
<dbReference type="PANTHER" id="PTHR45846:SF1">
    <property type="entry name" value="TRNA-DIHYDROURIDINE(47) SYNTHASE [NAD(P)(+)]-LIKE"/>
    <property type="match status" value="1"/>
</dbReference>
<evidence type="ECO:0000259" key="21">
    <source>
        <dbReference type="PROSITE" id="PS50103"/>
    </source>
</evidence>
<evidence type="ECO:0000256" key="7">
    <source>
        <dbReference type="ARBA" id="ARBA00022737"/>
    </source>
</evidence>
<dbReference type="PANTHER" id="PTHR45846">
    <property type="entry name" value="TRNA-DIHYDROURIDINE(47) SYNTHASE [NAD(P)(+)]-LIKE"/>
    <property type="match status" value="1"/>
</dbReference>
<dbReference type="FunFam" id="3.20.20.70:FF:000067">
    <property type="entry name" value="tRNA-dihydrouridine(47) synthase [NAD(P)(+)]"/>
    <property type="match status" value="1"/>
</dbReference>
<comment type="catalytic activity">
    <reaction evidence="17">
        <text>5,6-dihydrouridine(47) in tRNA + NADP(+) = uridine(47) in tRNA + NADPH + H(+)</text>
        <dbReference type="Rhea" id="RHEA:53360"/>
        <dbReference type="Rhea" id="RHEA-COMP:13539"/>
        <dbReference type="Rhea" id="RHEA-COMP:13540"/>
        <dbReference type="ChEBI" id="CHEBI:15378"/>
        <dbReference type="ChEBI" id="CHEBI:57783"/>
        <dbReference type="ChEBI" id="CHEBI:58349"/>
        <dbReference type="ChEBI" id="CHEBI:65315"/>
        <dbReference type="ChEBI" id="CHEBI:74443"/>
        <dbReference type="EC" id="1.3.1.89"/>
    </reaction>
    <physiologicalReaction direction="right-to-left" evidence="17">
        <dbReference type="Rhea" id="RHEA:53362"/>
    </physiologicalReaction>
</comment>
<dbReference type="Gene3D" id="4.10.1000.10">
    <property type="entry name" value="Zinc finger, CCCH-type"/>
    <property type="match status" value="1"/>
</dbReference>
<dbReference type="GO" id="GO:0102265">
    <property type="term" value="F:tRNA-dihydrouridine47 synthase activity"/>
    <property type="evidence" value="ECO:0007669"/>
    <property type="project" value="UniProtKB-EC"/>
</dbReference>
<dbReference type="InterPro" id="IPR000571">
    <property type="entry name" value="Znf_CCCH"/>
</dbReference>
<feature type="zinc finger region" description="C3H1-type" evidence="18">
    <location>
        <begin position="70"/>
        <end position="98"/>
    </location>
</feature>
<comment type="catalytic activity">
    <reaction evidence="16">
        <text>a 5,6-dihydrouridine in mRNA + NADP(+) = a uridine in mRNA + NADPH + H(+)</text>
        <dbReference type="Rhea" id="RHEA:69855"/>
        <dbReference type="Rhea" id="RHEA-COMP:14658"/>
        <dbReference type="Rhea" id="RHEA-COMP:17789"/>
        <dbReference type="ChEBI" id="CHEBI:15378"/>
        <dbReference type="ChEBI" id="CHEBI:57783"/>
        <dbReference type="ChEBI" id="CHEBI:58349"/>
        <dbReference type="ChEBI" id="CHEBI:65315"/>
        <dbReference type="ChEBI" id="CHEBI:74443"/>
    </reaction>
    <physiologicalReaction direction="right-to-left" evidence="16">
        <dbReference type="Rhea" id="RHEA:69857"/>
    </physiologicalReaction>
</comment>
<organism evidence="22 23">
    <name type="scientific">Oedothorax gibbosus</name>
    <dbReference type="NCBI Taxonomy" id="931172"/>
    <lineage>
        <taxon>Eukaryota</taxon>
        <taxon>Metazoa</taxon>
        <taxon>Ecdysozoa</taxon>
        <taxon>Arthropoda</taxon>
        <taxon>Chelicerata</taxon>
        <taxon>Arachnida</taxon>
        <taxon>Araneae</taxon>
        <taxon>Araneomorphae</taxon>
        <taxon>Entelegynae</taxon>
        <taxon>Araneoidea</taxon>
        <taxon>Linyphiidae</taxon>
        <taxon>Erigoninae</taxon>
        <taxon>Oedothorax</taxon>
    </lineage>
</organism>
<dbReference type="InterPro" id="IPR018517">
    <property type="entry name" value="tRNA_hU_synthase_CS"/>
</dbReference>
<keyword evidence="6 18" id="KW-0479">Metal-binding</keyword>
<keyword evidence="9 18" id="KW-0862">Zinc</keyword>
<evidence type="ECO:0000256" key="2">
    <source>
        <dbReference type="ARBA" id="ARBA00022630"/>
    </source>
</evidence>
<dbReference type="SUPFAM" id="SSF51395">
    <property type="entry name" value="FMN-linked oxidoreductases"/>
    <property type="match status" value="1"/>
</dbReference>
<keyword evidence="7" id="KW-0677">Repeat</keyword>
<evidence type="ECO:0000256" key="16">
    <source>
        <dbReference type="ARBA" id="ARBA00049447"/>
    </source>
</evidence>
<evidence type="ECO:0000256" key="5">
    <source>
        <dbReference type="ARBA" id="ARBA00022694"/>
    </source>
</evidence>
<dbReference type="Proteomes" id="UP000827092">
    <property type="component" value="Unassembled WGS sequence"/>
</dbReference>
<evidence type="ECO:0000256" key="8">
    <source>
        <dbReference type="ARBA" id="ARBA00022771"/>
    </source>
</evidence>
<feature type="region of interest" description="Disordered" evidence="20">
    <location>
        <begin position="193"/>
        <end position="225"/>
    </location>
</feature>
<dbReference type="EMBL" id="JAFNEN010000493">
    <property type="protein sequence ID" value="KAG8181848.1"/>
    <property type="molecule type" value="Genomic_DNA"/>
</dbReference>
<feature type="domain" description="C3H1-type" evidence="21">
    <location>
        <begin position="70"/>
        <end position="98"/>
    </location>
</feature>
<proteinExistence type="inferred from homology"/>